<proteinExistence type="predicted"/>
<organism evidence="1">
    <name type="scientific">Variovorax paradoxus</name>
    <dbReference type="NCBI Taxonomy" id="34073"/>
    <lineage>
        <taxon>Bacteria</taxon>
        <taxon>Pseudomonadati</taxon>
        <taxon>Pseudomonadota</taxon>
        <taxon>Betaproteobacteria</taxon>
        <taxon>Burkholderiales</taxon>
        <taxon>Comamonadaceae</taxon>
        <taxon>Variovorax</taxon>
    </lineage>
</organism>
<evidence type="ECO:0000313" key="1">
    <source>
        <dbReference type="EMBL" id="CAA2100143.1"/>
    </source>
</evidence>
<protein>
    <submittedName>
        <fullName evidence="1">Uncharacterized protein</fullName>
    </submittedName>
</protein>
<sequence length="37" mass="4137">MLIVALFVAACAAVLGVRGLCDTLRSLPRSNRDWVWY</sequence>
<dbReference type="EMBL" id="LR743507">
    <property type="protein sequence ID" value="CAA2100143.1"/>
    <property type="molecule type" value="Genomic_DNA"/>
</dbReference>
<name>A0A679J076_VARPD</name>
<reference evidence="1" key="1">
    <citation type="submission" date="2019-12" db="EMBL/GenBank/DDBJ databases">
        <authorList>
            <person name="Cremers G."/>
        </authorList>
    </citation>
    <scope>NUCLEOTIDE SEQUENCE</scope>
    <source>
        <strain evidence="1">Vvax</strain>
    </source>
</reference>
<dbReference type="AlphaFoldDB" id="A0A679J076"/>
<gene>
    <name evidence="1" type="ORF">VVAX_00592</name>
</gene>
<accession>A0A679J076</accession>